<dbReference type="Gene3D" id="1.10.3720.10">
    <property type="entry name" value="MetI-like"/>
    <property type="match status" value="1"/>
</dbReference>
<sequence>MALTSLPGALRLSTSGMRSPLSIRLAMLWLVAVLAIGIFAPLLAPHDYLHQSPLERFLQPWFLGGTPTHLFGTDYLGRDVLSNLLMATRTSLVVAILGSLICALLGTALGFTAAHFGGTVDNLIMGFSDAMASVPFIIFALAVLAFFGSDPLIFIGLVGVASWERYARLTRGLVLDAATNGYAEAVRITGAAPLRIYLRHILPNIIGPLVVQLTINFPEIILLESGLSFLGLGIQPPLTSLGLMVAEGRDYVAIAWWLCALPGIVILLTTLAVSLAGDHLRDRFDARLR</sequence>
<keyword evidence="10" id="KW-1185">Reference proteome</keyword>
<comment type="subcellular location">
    <subcellularLocation>
        <location evidence="1 7">Cell membrane</location>
        <topology evidence="1 7">Multi-pass membrane protein</topology>
    </subcellularLocation>
</comment>
<dbReference type="Pfam" id="PF00528">
    <property type="entry name" value="BPD_transp_1"/>
    <property type="match status" value="1"/>
</dbReference>
<feature type="transmembrane region" description="Helical" evidence="7">
    <location>
        <begin position="92"/>
        <end position="116"/>
    </location>
</feature>
<evidence type="ECO:0000313" key="9">
    <source>
        <dbReference type="EMBL" id="MDQ0436286.1"/>
    </source>
</evidence>
<dbReference type="CDD" id="cd06261">
    <property type="entry name" value="TM_PBP2"/>
    <property type="match status" value="1"/>
</dbReference>
<evidence type="ECO:0000256" key="7">
    <source>
        <dbReference type="RuleBase" id="RU363032"/>
    </source>
</evidence>
<feature type="transmembrane region" description="Helical" evidence="7">
    <location>
        <begin position="136"/>
        <end position="161"/>
    </location>
</feature>
<accession>A0ABU0H482</accession>
<comment type="caution">
    <text evidence="9">The sequence shown here is derived from an EMBL/GenBank/DDBJ whole genome shotgun (WGS) entry which is preliminary data.</text>
</comment>
<keyword evidence="4 7" id="KW-0812">Transmembrane</keyword>
<feature type="transmembrane region" description="Helical" evidence="7">
    <location>
        <begin position="21"/>
        <end position="44"/>
    </location>
</feature>
<reference evidence="9 10" key="1">
    <citation type="submission" date="2023-07" db="EMBL/GenBank/DDBJ databases">
        <title>Genomic Encyclopedia of Type Strains, Phase IV (KMG-IV): sequencing the most valuable type-strain genomes for metagenomic binning, comparative biology and taxonomic classification.</title>
        <authorList>
            <person name="Goeker M."/>
        </authorList>
    </citation>
    <scope>NUCLEOTIDE SEQUENCE [LARGE SCALE GENOMIC DNA]</scope>
    <source>
        <strain evidence="9 10">B6-8</strain>
    </source>
</reference>
<feature type="domain" description="ABC transmembrane type-1" evidence="8">
    <location>
        <begin position="88"/>
        <end position="277"/>
    </location>
</feature>
<evidence type="ECO:0000256" key="3">
    <source>
        <dbReference type="ARBA" id="ARBA00022475"/>
    </source>
</evidence>
<keyword evidence="5 7" id="KW-1133">Transmembrane helix</keyword>
<dbReference type="EMBL" id="JAUSVO010000001">
    <property type="protein sequence ID" value="MDQ0436286.1"/>
    <property type="molecule type" value="Genomic_DNA"/>
</dbReference>
<dbReference type="RefSeq" id="WP_266347211.1">
    <property type="nucleotide sequence ID" value="NZ_JAPKNG010000001.1"/>
</dbReference>
<dbReference type="InterPro" id="IPR000515">
    <property type="entry name" value="MetI-like"/>
</dbReference>
<keyword evidence="2 7" id="KW-0813">Transport</keyword>
<protein>
    <submittedName>
        <fullName evidence="9">Peptide/nickel transport system permease protein</fullName>
    </submittedName>
</protein>
<dbReference type="PROSITE" id="PS50928">
    <property type="entry name" value="ABC_TM1"/>
    <property type="match status" value="1"/>
</dbReference>
<evidence type="ECO:0000256" key="4">
    <source>
        <dbReference type="ARBA" id="ARBA00022692"/>
    </source>
</evidence>
<evidence type="ECO:0000256" key="2">
    <source>
        <dbReference type="ARBA" id="ARBA00022448"/>
    </source>
</evidence>
<evidence type="ECO:0000313" key="10">
    <source>
        <dbReference type="Proteomes" id="UP001241603"/>
    </source>
</evidence>
<dbReference type="PANTHER" id="PTHR43386:SF25">
    <property type="entry name" value="PEPTIDE ABC TRANSPORTER PERMEASE PROTEIN"/>
    <property type="match status" value="1"/>
</dbReference>
<organism evidence="9 10">
    <name type="scientific">Kaistia dalseonensis</name>
    <dbReference type="NCBI Taxonomy" id="410840"/>
    <lineage>
        <taxon>Bacteria</taxon>
        <taxon>Pseudomonadati</taxon>
        <taxon>Pseudomonadota</taxon>
        <taxon>Alphaproteobacteria</taxon>
        <taxon>Hyphomicrobiales</taxon>
        <taxon>Kaistiaceae</taxon>
        <taxon>Kaistia</taxon>
    </lineage>
</organism>
<name>A0ABU0H482_9HYPH</name>
<dbReference type="SUPFAM" id="SSF161098">
    <property type="entry name" value="MetI-like"/>
    <property type="match status" value="1"/>
</dbReference>
<evidence type="ECO:0000256" key="1">
    <source>
        <dbReference type="ARBA" id="ARBA00004651"/>
    </source>
</evidence>
<keyword evidence="6 7" id="KW-0472">Membrane</keyword>
<dbReference type="InterPro" id="IPR050366">
    <property type="entry name" value="BP-dependent_transpt_permease"/>
</dbReference>
<evidence type="ECO:0000256" key="6">
    <source>
        <dbReference type="ARBA" id="ARBA00023136"/>
    </source>
</evidence>
<gene>
    <name evidence="9" type="ORF">QO014_000656</name>
</gene>
<evidence type="ECO:0000259" key="8">
    <source>
        <dbReference type="PROSITE" id="PS50928"/>
    </source>
</evidence>
<comment type="similarity">
    <text evidence="7">Belongs to the binding-protein-dependent transport system permease family.</text>
</comment>
<dbReference type="PANTHER" id="PTHR43386">
    <property type="entry name" value="OLIGOPEPTIDE TRANSPORT SYSTEM PERMEASE PROTEIN APPC"/>
    <property type="match status" value="1"/>
</dbReference>
<dbReference type="InterPro" id="IPR035906">
    <property type="entry name" value="MetI-like_sf"/>
</dbReference>
<proteinExistence type="inferred from homology"/>
<evidence type="ECO:0000256" key="5">
    <source>
        <dbReference type="ARBA" id="ARBA00022989"/>
    </source>
</evidence>
<dbReference type="Proteomes" id="UP001241603">
    <property type="component" value="Unassembled WGS sequence"/>
</dbReference>
<feature type="transmembrane region" description="Helical" evidence="7">
    <location>
        <begin position="254"/>
        <end position="277"/>
    </location>
</feature>
<keyword evidence="3" id="KW-1003">Cell membrane</keyword>
<feature type="transmembrane region" description="Helical" evidence="7">
    <location>
        <begin position="205"/>
        <end position="234"/>
    </location>
</feature>